<dbReference type="EMBL" id="JAUPFM010000111">
    <property type="protein sequence ID" value="KAK2813035.1"/>
    <property type="molecule type" value="Genomic_DNA"/>
</dbReference>
<name>A0AA88ICV0_CHASR</name>
<evidence type="ECO:0000256" key="1">
    <source>
        <dbReference type="SAM" id="MobiDB-lite"/>
    </source>
</evidence>
<protein>
    <submittedName>
        <fullName evidence="2">Uncharacterized protein</fullName>
    </submittedName>
</protein>
<accession>A0AA88ICV0</accession>
<reference evidence="2" key="1">
    <citation type="submission" date="2023-07" db="EMBL/GenBank/DDBJ databases">
        <title>Chromosome-level Genome Assembly of Striped Snakehead (Channa striata).</title>
        <authorList>
            <person name="Liu H."/>
        </authorList>
    </citation>
    <scope>NUCLEOTIDE SEQUENCE</scope>
    <source>
        <strain evidence="2">Gz</strain>
        <tissue evidence="2">Muscle</tissue>
    </source>
</reference>
<organism evidence="2 3">
    <name type="scientific">Channa striata</name>
    <name type="common">Snakehead murrel</name>
    <name type="synonym">Ophicephalus striatus</name>
    <dbReference type="NCBI Taxonomy" id="64152"/>
    <lineage>
        <taxon>Eukaryota</taxon>
        <taxon>Metazoa</taxon>
        <taxon>Chordata</taxon>
        <taxon>Craniata</taxon>
        <taxon>Vertebrata</taxon>
        <taxon>Euteleostomi</taxon>
        <taxon>Actinopterygii</taxon>
        <taxon>Neopterygii</taxon>
        <taxon>Teleostei</taxon>
        <taxon>Neoteleostei</taxon>
        <taxon>Acanthomorphata</taxon>
        <taxon>Anabantaria</taxon>
        <taxon>Anabantiformes</taxon>
        <taxon>Channoidei</taxon>
        <taxon>Channidae</taxon>
        <taxon>Channa</taxon>
    </lineage>
</organism>
<feature type="region of interest" description="Disordered" evidence="1">
    <location>
        <begin position="70"/>
        <end position="105"/>
    </location>
</feature>
<sequence>MAVIRRALGPIPPGLETRSRHRSGGLIPACRRRRLLGQIPSGIQDQRLGQRVAQRVFHQGRVNVVSLEQPARPPLRRSRSYHAPSSRHGLVSQNAVEQAPPKPSHWISVRWPRPRGSPWTWTGVCAGGPGGVRSSDLHPDLLRRTLQHAPGGYPGGVASLGGRGTDSCTREGRVPQAVGDHHAGTYHRRTLSLRTARGSSSGTRPGHSEAPPSLSEGQAMAQGLPC</sequence>
<evidence type="ECO:0000313" key="3">
    <source>
        <dbReference type="Proteomes" id="UP001187415"/>
    </source>
</evidence>
<evidence type="ECO:0000313" key="2">
    <source>
        <dbReference type="EMBL" id="KAK2813035.1"/>
    </source>
</evidence>
<gene>
    <name evidence="2" type="ORF">Q5P01_000900</name>
</gene>
<dbReference type="AlphaFoldDB" id="A0AA88ICV0"/>
<comment type="caution">
    <text evidence="2">The sequence shown here is derived from an EMBL/GenBank/DDBJ whole genome shotgun (WGS) entry which is preliminary data.</text>
</comment>
<feature type="region of interest" description="Disordered" evidence="1">
    <location>
        <begin position="182"/>
        <end position="226"/>
    </location>
</feature>
<dbReference type="Proteomes" id="UP001187415">
    <property type="component" value="Unassembled WGS sequence"/>
</dbReference>
<keyword evidence="3" id="KW-1185">Reference proteome</keyword>
<proteinExistence type="predicted"/>